<name>A0A6S5T801_PSEPU</name>
<organism evidence="1 2">
    <name type="scientific">Pseudomonas putida</name>
    <name type="common">Arthrobacter siderocapsulatus</name>
    <dbReference type="NCBI Taxonomy" id="303"/>
    <lineage>
        <taxon>Bacteria</taxon>
        <taxon>Pseudomonadati</taxon>
        <taxon>Pseudomonadota</taxon>
        <taxon>Gammaproteobacteria</taxon>
        <taxon>Pseudomonadales</taxon>
        <taxon>Pseudomonadaceae</taxon>
        <taxon>Pseudomonas</taxon>
    </lineage>
</organism>
<dbReference type="Proteomes" id="UP000515680">
    <property type="component" value="Chromosome"/>
</dbReference>
<gene>
    <name evidence="1" type="ORF">WP8W18C01_19490</name>
</gene>
<reference evidence="1 2" key="1">
    <citation type="submission" date="2019-12" db="EMBL/GenBank/DDBJ databases">
        <title>complete genome sequences of Pseudomonas putida str. WP8-W18-CRE-01 isolated from wastewater treatment plant effluent.</title>
        <authorList>
            <person name="Sekizuka T."/>
            <person name="Itokawa K."/>
            <person name="Yatsu K."/>
            <person name="Inamine Y."/>
            <person name="Kuroda M."/>
        </authorList>
    </citation>
    <scope>NUCLEOTIDE SEQUENCE [LARGE SCALE GENOMIC DNA]</scope>
    <source>
        <strain evidence="1 2">WP8-W18-CRE-01</strain>
    </source>
</reference>
<dbReference type="AlphaFoldDB" id="A0A6S5T801"/>
<evidence type="ECO:0000313" key="1">
    <source>
        <dbReference type="EMBL" id="BBT39608.1"/>
    </source>
</evidence>
<sequence>MTVDAFERLGAAEMLFAIGKCQRPTARHR</sequence>
<dbReference type="EMBL" id="AP022227">
    <property type="protein sequence ID" value="BBT39608.1"/>
    <property type="molecule type" value="Genomic_DNA"/>
</dbReference>
<evidence type="ECO:0000313" key="2">
    <source>
        <dbReference type="Proteomes" id="UP000515680"/>
    </source>
</evidence>
<proteinExistence type="predicted"/>
<protein>
    <submittedName>
        <fullName evidence="1">Uncharacterized protein</fullName>
    </submittedName>
</protein>
<accession>A0A6S5T801</accession>